<name>A0A1M6CGR4_BUTFI</name>
<dbReference type="Proteomes" id="UP000184278">
    <property type="component" value="Unassembled WGS sequence"/>
</dbReference>
<dbReference type="OrthoDB" id="2082780at2"/>
<feature type="coiled-coil region" evidence="1">
    <location>
        <begin position="236"/>
        <end position="263"/>
    </location>
</feature>
<gene>
    <name evidence="2" type="ORF">SAMN02745229_03345</name>
</gene>
<dbReference type="EMBL" id="FQXK01000034">
    <property type="protein sequence ID" value="SHI60225.1"/>
    <property type="molecule type" value="Genomic_DNA"/>
</dbReference>
<keyword evidence="3" id="KW-1185">Reference proteome</keyword>
<feature type="coiled-coil region" evidence="1">
    <location>
        <begin position="15"/>
        <end position="60"/>
    </location>
</feature>
<protein>
    <submittedName>
        <fullName evidence="2">Uncharacterized protein</fullName>
    </submittedName>
</protein>
<dbReference type="RefSeq" id="WP_073389443.1">
    <property type="nucleotide sequence ID" value="NZ_FQXK01000034.1"/>
</dbReference>
<keyword evidence="1" id="KW-0175">Coiled coil</keyword>
<evidence type="ECO:0000313" key="3">
    <source>
        <dbReference type="Proteomes" id="UP000184278"/>
    </source>
</evidence>
<reference evidence="3" key="1">
    <citation type="submission" date="2016-11" db="EMBL/GenBank/DDBJ databases">
        <authorList>
            <person name="Varghese N."/>
            <person name="Submissions S."/>
        </authorList>
    </citation>
    <scope>NUCLEOTIDE SEQUENCE [LARGE SCALE GENOMIC DNA]</scope>
    <source>
        <strain evidence="3">DSM 3071</strain>
    </source>
</reference>
<accession>A0A1M6CGR4</accession>
<dbReference type="STRING" id="1121131.SAMN02745229_03345"/>
<evidence type="ECO:0000256" key="1">
    <source>
        <dbReference type="SAM" id="Coils"/>
    </source>
</evidence>
<dbReference type="GeneID" id="89510678"/>
<evidence type="ECO:0000313" key="2">
    <source>
        <dbReference type="EMBL" id="SHI60225.1"/>
    </source>
</evidence>
<dbReference type="AlphaFoldDB" id="A0A1M6CGR4"/>
<feature type="coiled-coil region" evidence="1">
    <location>
        <begin position="396"/>
        <end position="434"/>
    </location>
</feature>
<organism evidence="2 3">
    <name type="scientific">Butyrivibrio fibrisolvens DSM 3071</name>
    <dbReference type="NCBI Taxonomy" id="1121131"/>
    <lineage>
        <taxon>Bacteria</taxon>
        <taxon>Bacillati</taxon>
        <taxon>Bacillota</taxon>
        <taxon>Clostridia</taxon>
        <taxon>Lachnospirales</taxon>
        <taxon>Lachnospiraceae</taxon>
        <taxon>Butyrivibrio</taxon>
    </lineage>
</organism>
<proteinExistence type="predicted"/>
<sequence length="558" mass="65473">MSVWDYVMPHRLLINKSLRKEAEGLRVRVDAYQIEYDRRVEECQEELNRVEAERQEKLLHFRDSLEEELQGERSFLESVAQDITSYADAYLHRNYLFQMRDIKRKQIEILQEDNDFLSNQMILIGEEIDNLRERQRELTSFTDVKDIIRLISLSGYKISFEEEDDAKKLLDKVSEAISSCELGQDSERFALVRLKGIIQERSEYLPTISYIAWVIQQKIQFSKQLSDKRSGVRDTQTAVRQEIKQIEDNIKSTSEKLESIAKRIRFYWAHPITYLSADISYAYKEKSETGNQLRDVGEELHNMASLHSDDQDKWERLQCERRYLSSEMDALRDSISSKKKERSQWFEKRDYIFKICKKYGVLLIPDKKNQTDEDCIIADRLVELNEIRTEGVAEAKKKCEQEKLEIISRYNEARTELEEEVSSVENKIIQLAAEYDGTATKVSSAEKKVKQIKDGDDRFFLVKIFSETPGLDSARKAVSLLKKELAIIGKNKADAEKKANEIKDKIAELDKKHERDLRSCIPRALRPTAAEAREEKKLVYRKEEIEKRRKEGGYENKN</sequence>
<feature type="coiled-coil region" evidence="1">
    <location>
        <begin position="485"/>
        <end position="512"/>
    </location>
</feature>